<evidence type="ECO:0000313" key="7">
    <source>
        <dbReference type="Proteomes" id="UP001221757"/>
    </source>
</evidence>
<dbReference type="InterPro" id="IPR001328">
    <property type="entry name" value="Pept_tRNA_hydro"/>
</dbReference>
<evidence type="ECO:0000256" key="3">
    <source>
        <dbReference type="ARBA" id="ARBA00022801"/>
    </source>
</evidence>
<keyword evidence="7" id="KW-1185">Reference proteome</keyword>
<evidence type="ECO:0000256" key="1">
    <source>
        <dbReference type="ARBA" id="ARBA00013260"/>
    </source>
</evidence>
<dbReference type="PROSITE" id="PS01196">
    <property type="entry name" value="PEPT_TRNA_HYDROL_2"/>
    <property type="match status" value="1"/>
</dbReference>
<dbReference type="Gene3D" id="3.40.50.1470">
    <property type="entry name" value="Peptidyl-tRNA hydrolase"/>
    <property type="match status" value="1"/>
</dbReference>
<evidence type="ECO:0000313" key="6">
    <source>
        <dbReference type="EMBL" id="KAJ7693403.1"/>
    </source>
</evidence>
<reference evidence="6" key="1">
    <citation type="submission" date="2023-03" db="EMBL/GenBank/DDBJ databases">
        <title>Massive genome expansion in bonnet fungi (Mycena s.s.) driven by repeated elements and novel gene families across ecological guilds.</title>
        <authorList>
            <consortium name="Lawrence Berkeley National Laboratory"/>
            <person name="Harder C.B."/>
            <person name="Miyauchi S."/>
            <person name="Viragh M."/>
            <person name="Kuo A."/>
            <person name="Thoen E."/>
            <person name="Andreopoulos B."/>
            <person name="Lu D."/>
            <person name="Skrede I."/>
            <person name="Drula E."/>
            <person name="Henrissat B."/>
            <person name="Morin E."/>
            <person name="Kohler A."/>
            <person name="Barry K."/>
            <person name="LaButti K."/>
            <person name="Morin E."/>
            <person name="Salamov A."/>
            <person name="Lipzen A."/>
            <person name="Mereny Z."/>
            <person name="Hegedus B."/>
            <person name="Baldrian P."/>
            <person name="Stursova M."/>
            <person name="Weitz H."/>
            <person name="Taylor A."/>
            <person name="Grigoriev I.V."/>
            <person name="Nagy L.G."/>
            <person name="Martin F."/>
            <person name="Kauserud H."/>
        </authorList>
    </citation>
    <scope>NUCLEOTIDE SEQUENCE</scope>
    <source>
        <strain evidence="6">CBHHK067</strain>
    </source>
</reference>
<dbReference type="SUPFAM" id="SSF53178">
    <property type="entry name" value="Peptidyl-tRNA hydrolase-like"/>
    <property type="match status" value="1"/>
</dbReference>
<dbReference type="Proteomes" id="UP001221757">
    <property type="component" value="Unassembled WGS sequence"/>
</dbReference>
<organism evidence="6 7">
    <name type="scientific">Mycena rosella</name>
    <name type="common">Pink bonnet</name>
    <name type="synonym">Agaricus rosellus</name>
    <dbReference type="NCBI Taxonomy" id="1033263"/>
    <lineage>
        <taxon>Eukaryota</taxon>
        <taxon>Fungi</taxon>
        <taxon>Dikarya</taxon>
        <taxon>Basidiomycota</taxon>
        <taxon>Agaricomycotina</taxon>
        <taxon>Agaricomycetes</taxon>
        <taxon>Agaricomycetidae</taxon>
        <taxon>Agaricales</taxon>
        <taxon>Marasmiineae</taxon>
        <taxon>Mycenaceae</taxon>
        <taxon>Mycena</taxon>
    </lineage>
</organism>
<comment type="caution">
    <text evidence="6">The sequence shown here is derived from an EMBL/GenBank/DDBJ whole genome shotgun (WGS) entry which is preliminary data.</text>
</comment>
<accession>A0AAD7GGE2</accession>
<dbReference type="GO" id="GO:0000049">
    <property type="term" value="F:tRNA binding"/>
    <property type="evidence" value="ECO:0007669"/>
    <property type="project" value="UniProtKB-KW"/>
</dbReference>
<dbReference type="PANTHER" id="PTHR17224">
    <property type="entry name" value="PEPTIDYL-TRNA HYDROLASE"/>
    <property type="match status" value="1"/>
</dbReference>
<dbReference type="GO" id="GO:0004045">
    <property type="term" value="F:peptidyl-tRNA hydrolase activity"/>
    <property type="evidence" value="ECO:0007669"/>
    <property type="project" value="UniProtKB-EC"/>
</dbReference>
<dbReference type="InterPro" id="IPR018171">
    <property type="entry name" value="Pept_tRNA_hydro_CS"/>
</dbReference>
<dbReference type="PANTHER" id="PTHR17224:SF1">
    <property type="entry name" value="PEPTIDYL-TRNA HYDROLASE"/>
    <property type="match status" value="1"/>
</dbReference>
<dbReference type="Pfam" id="PF01195">
    <property type="entry name" value="Pept_tRNA_hydro"/>
    <property type="match status" value="1"/>
</dbReference>
<name>A0AAD7GGE2_MYCRO</name>
<evidence type="ECO:0000256" key="5">
    <source>
        <dbReference type="ARBA" id="ARBA00038063"/>
    </source>
</evidence>
<proteinExistence type="inferred from homology"/>
<keyword evidence="3 6" id="KW-0378">Hydrolase</keyword>
<comment type="similarity">
    <text evidence="5">Belongs to the PTH family.</text>
</comment>
<gene>
    <name evidence="6" type="ORF">B0H17DRAFT_1060038</name>
</gene>
<sequence>MFDDTKCASRTKIIFSTLGAQSLNYIYSLRFSRLVLLAASIIWISRAIYHNGIILSLTRIRSCSEVECSFVLDSWFRPAVSRKMWQRHRHKTPPHHVSAARCGDSTRPDSTRLARLADSSRILLHNYYLLARMSHIPRVLVAGLGNLPYPNTRHSLGQLIIDELAYRTGIRMSSDRDGFSGESTVTLGHTPLALTLYKSKHLMNISGPSIAAACRKRGLQPDMLILISDSTDHEPCKLKYRLGGSANGHNGIKSVIAALGSQDFHRLRVGVGRHPSMDLADYVLGKLSSHERQFWSGEGVDLVCDAIEKVAQKVKE</sequence>
<keyword evidence="4" id="KW-0694">RNA-binding</keyword>
<dbReference type="EMBL" id="JARKIE010000046">
    <property type="protein sequence ID" value="KAJ7693403.1"/>
    <property type="molecule type" value="Genomic_DNA"/>
</dbReference>
<dbReference type="InterPro" id="IPR036416">
    <property type="entry name" value="Pept_tRNA_hydro_sf"/>
</dbReference>
<dbReference type="EC" id="3.1.1.29" evidence="1"/>
<evidence type="ECO:0000256" key="2">
    <source>
        <dbReference type="ARBA" id="ARBA00022555"/>
    </source>
</evidence>
<dbReference type="NCBIfam" id="TIGR00447">
    <property type="entry name" value="pth"/>
    <property type="match status" value="1"/>
</dbReference>
<keyword evidence="2" id="KW-0820">tRNA-binding</keyword>
<dbReference type="AlphaFoldDB" id="A0AAD7GGE2"/>
<protein>
    <recommendedName>
        <fullName evidence="1">peptidyl-tRNA hydrolase</fullName>
        <ecNumber evidence="1">3.1.1.29</ecNumber>
    </recommendedName>
</protein>
<evidence type="ECO:0000256" key="4">
    <source>
        <dbReference type="ARBA" id="ARBA00022884"/>
    </source>
</evidence>